<proteinExistence type="predicted"/>
<accession>A0ACC0PD66</accession>
<sequence length="57" mass="6932">MREKGISSTKSSFCNRHVRKPCRSFGRRCNRLVKEQRARFFIFRRCVTMLMCWNDSN</sequence>
<dbReference type="Proteomes" id="UP001062846">
    <property type="component" value="Chromosome 3"/>
</dbReference>
<keyword evidence="2" id="KW-1185">Reference proteome</keyword>
<evidence type="ECO:0000313" key="2">
    <source>
        <dbReference type="Proteomes" id="UP001062846"/>
    </source>
</evidence>
<gene>
    <name evidence="1" type="ORF">RHMOL_Rhmol03G0124500</name>
</gene>
<organism evidence="1 2">
    <name type="scientific">Rhododendron molle</name>
    <name type="common">Chinese azalea</name>
    <name type="synonym">Azalea mollis</name>
    <dbReference type="NCBI Taxonomy" id="49168"/>
    <lineage>
        <taxon>Eukaryota</taxon>
        <taxon>Viridiplantae</taxon>
        <taxon>Streptophyta</taxon>
        <taxon>Embryophyta</taxon>
        <taxon>Tracheophyta</taxon>
        <taxon>Spermatophyta</taxon>
        <taxon>Magnoliopsida</taxon>
        <taxon>eudicotyledons</taxon>
        <taxon>Gunneridae</taxon>
        <taxon>Pentapetalae</taxon>
        <taxon>asterids</taxon>
        <taxon>Ericales</taxon>
        <taxon>Ericaceae</taxon>
        <taxon>Ericoideae</taxon>
        <taxon>Rhodoreae</taxon>
        <taxon>Rhododendron</taxon>
    </lineage>
</organism>
<protein>
    <submittedName>
        <fullName evidence="1">Uncharacterized protein</fullName>
    </submittedName>
</protein>
<dbReference type="EMBL" id="CM046390">
    <property type="protein sequence ID" value="KAI8563632.1"/>
    <property type="molecule type" value="Genomic_DNA"/>
</dbReference>
<evidence type="ECO:0000313" key="1">
    <source>
        <dbReference type="EMBL" id="KAI8563632.1"/>
    </source>
</evidence>
<reference evidence="1" key="1">
    <citation type="submission" date="2022-02" db="EMBL/GenBank/DDBJ databases">
        <title>Plant Genome Project.</title>
        <authorList>
            <person name="Zhang R.-G."/>
        </authorList>
    </citation>
    <scope>NUCLEOTIDE SEQUENCE</scope>
    <source>
        <strain evidence="1">AT1</strain>
    </source>
</reference>
<comment type="caution">
    <text evidence="1">The sequence shown here is derived from an EMBL/GenBank/DDBJ whole genome shotgun (WGS) entry which is preliminary data.</text>
</comment>
<name>A0ACC0PD66_RHOML</name>